<dbReference type="InterPro" id="IPR002933">
    <property type="entry name" value="Peptidase_M20"/>
</dbReference>
<dbReference type="EMBL" id="VUNC01000004">
    <property type="protein sequence ID" value="MST72714.1"/>
    <property type="molecule type" value="Genomic_DNA"/>
</dbReference>
<accession>A0A6N7XP15</accession>
<dbReference type="GO" id="GO:0016787">
    <property type="term" value="F:hydrolase activity"/>
    <property type="evidence" value="ECO:0007669"/>
    <property type="project" value="UniProtKB-KW"/>
</dbReference>
<dbReference type="InterPro" id="IPR011650">
    <property type="entry name" value="Peptidase_M20_dimer"/>
</dbReference>
<dbReference type="SUPFAM" id="SSF55031">
    <property type="entry name" value="Bacterial exopeptidase dimerisation domain"/>
    <property type="match status" value="1"/>
</dbReference>
<gene>
    <name evidence="4" type="ORF">FYJ68_06295</name>
</gene>
<dbReference type="GO" id="GO:0046872">
    <property type="term" value="F:metal ion binding"/>
    <property type="evidence" value="ECO:0007669"/>
    <property type="project" value="UniProtKB-KW"/>
</dbReference>
<reference evidence="4 5" key="1">
    <citation type="submission" date="2019-08" db="EMBL/GenBank/DDBJ databases">
        <title>In-depth cultivation of the pig gut microbiome towards novel bacterial diversity and tailored functional studies.</title>
        <authorList>
            <person name="Wylensek D."/>
            <person name="Hitch T.C.A."/>
            <person name="Clavel T."/>
        </authorList>
    </citation>
    <scope>NUCLEOTIDE SEQUENCE [LARGE SCALE GENOMIC DNA]</scope>
    <source>
        <strain evidence="4 5">CA-Schmier-601-WT-1</strain>
    </source>
</reference>
<organism evidence="4 5">
    <name type="scientific">Olsenella porci</name>
    <dbReference type="NCBI Taxonomy" id="2652279"/>
    <lineage>
        <taxon>Bacteria</taxon>
        <taxon>Bacillati</taxon>
        <taxon>Actinomycetota</taxon>
        <taxon>Coriobacteriia</taxon>
        <taxon>Coriobacteriales</taxon>
        <taxon>Atopobiaceae</taxon>
        <taxon>Olsenella</taxon>
    </lineage>
</organism>
<dbReference type="Pfam" id="PF01546">
    <property type="entry name" value="Peptidase_M20"/>
    <property type="match status" value="1"/>
</dbReference>
<evidence type="ECO:0000256" key="1">
    <source>
        <dbReference type="ARBA" id="ARBA00022723"/>
    </source>
</evidence>
<evidence type="ECO:0000256" key="2">
    <source>
        <dbReference type="ARBA" id="ARBA00022801"/>
    </source>
</evidence>
<proteinExistence type="predicted"/>
<dbReference type="SUPFAM" id="SSF53187">
    <property type="entry name" value="Zn-dependent exopeptidases"/>
    <property type="match status" value="1"/>
</dbReference>
<dbReference type="AlphaFoldDB" id="A0A6N7XP15"/>
<dbReference type="Gene3D" id="3.30.70.360">
    <property type="match status" value="1"/>
</dbReference>
<dbReference type="PANTHER" id="PTHR43808:SF17">
    <property type="entry name" value="PEPTIDASE M20"/>
    <property type="match status" value="1"/>
</dbReference>
<name>A0A6N7XP15_9ACTN</name>
<sequence length="399" mass="43379">MDATLLRHARSYARNYHEEEVRLLSKLAAIPSPTHHEGRREAFIADWLRRQGAKDVRIDEQGNVLCLLRGRHPRKDGKPRDVAVFSAHTDIVFPDTDPLPVRIEHGRMMAPGVGDDTANLVALMAATRHLLHDEGAYDRATRDVDILVVADTCEEGLGNLAGTRALFEGLRDKGRHVRSFCSFDLYLSQCISHAVGSERFRIRVKTQGGHSYQNFGRPNAVEVLCQVIEALYAIELPVDPDTGAKTTINVGHMEGGGTVNSIASQAGALFEFRSESAANLKRMEGLFRAALDSCRRDGVDIEVETIGVRPGNGPVDARRLAALAKRSADTIRSVTGRDVDASPASTDANIPLSLGIPSICVGAVRGSLLHTRDEWVDLASLEDGLALVLSLMLQASDAL</sequence>
<keyword evidence="1" id="KW-0479">Metal-binding</keyword>
<dbReference type="Pfam" id="PF07687">
    <property type="entry name" value="M20_dimer"/>
    <property type="match status" value="1"/>
</dbReference>
<dbReference type="Proteomes" id="UP000469325">
    <property type="component" value="Unassembled WGS sequence"/>
</dbReference>
<dbReference type="InterPro" id="IPR036264">
    <property type="entry name" value="Bact_exopeptidase_dim_dom"/>
</dbReference>
<feature type="domain" description="Peptidase M20 dimerisation" evidence="3">
    <location>
        <begin position="196"/>
        <end position="292"/>
    </location>
</feature>
<evidence type="ECO:0000313" key="5">
    <source>
        <dbReference type="Proteomes" id="UP000469325"/>
    </source>
</evidence>
<dbReference type="InterPro" id="IPR050072">
    <property type="entry name" value="Peptidase_M20A"/>
</dbReference>
<evidence type="ECO:0000313" key="4">
    <source>
        <dbReference type="EMBL" id="MST72714.1"/>
    </source>
</evidence>
<comment type="caution">
    <text evidence="4">The sequence shown here is derived from an EMBL/GenBank/DDBJ whole genome shotgun (WGS) entry which is preliminary data.</text>
</comment>
<keyword evidence="2 4" id="KW-0378">Hydrolase</keyword>
<keyword evidence="5" id="KW-1185">Reference proteome</keyword>
<dbReference type="Gene3D" id="3.40.630.10">
    <property type="entry name" value="Zn peptidases"/>
    <property type="match status" value="1"/>
</dbReference>
<dbReference type="PANTHER" id="PTHR43808">
    <property type="entry name" value="ACETYLORNITHINE DEACETYLASE"/>
    <property type="match status" value="1"/>
</dbReference>
<dbReference type="RefSeq" id="WP_154435129.1">
    <property type="nucleotide sequence ID" value="NZ_VUNC01000004.1"/>
</dbReference>
<evidence type="ECO:0000259" key="3">
    <source>
        <dbReference type="Pfam" id="PF07687"/>
    </source>
</evidence>
<protein>
    <submittedName>
        <fullName evidence="4">M20/M25/M40 family metallo-hydrolase</fullName>
    </submittedName>
</protein>